<reference evidence="1" key="1">
    <citation type="submission" date="2022-10" db="EMBL/GenBank/DDBJ databases">
        <title>Tapping the CABI collections for fungal endophytes: first genome assemblies for Collariella, Neodidymelliopsis, Ascochyta clinopodiicola, Didymella pomorum, Didymosphaeria variabile, Neocosmospora piperis and Neocucurbitaria cava.</title>
        <authorList>
            <person name="Hill R."/>
        </authorList>
    </citation>
    <scope>NUCLEOTIDE SEQUENCE</scope>
    <source>
        <strain evidence="1">IMI 355082</strain>
    </source>
</reference>
<dbReference type="InterPro" id="IPR011009">
    <property type="entry name" value="Kinase-like_dom_sf"/>
</dbReference>
<comment type="caution">
    <text evidence="1">The sequence shown here is derived from an EMBL/GenBank/DDBJ whole genome shotgun (WGS) entry which is preliminary data.</text>
</comment>
<evidence type="ECO:0000313" key="1">
    <source>
        <dbReference type="EMBL" id="KAJ4386819.1"/>
    </source>
</evidence>
<protein>
    <recommendedName>
        <fullName evidence="3">Aminoglycoside phosphotransferase domain-containing protein</fullName>
    </recommendedName>
</protein>
<dbReference type="EMBL" id="JAPEVB010000006">
    <property type="protein sequence ID" value="KAJ4386819.1"/>
    <property type="molecule type" value="Genomic_DNA"/>
</dbReference>
<dbReference type="Proteomes" id="UP001140453">
    <property type="component" value="Unassembled WGS sequence"/>
</dbReference>
<dbReference type="AlphaFoldDB" id="A0A9W9CU24"/>
<proteinExistence type="predicted"/>
<dbReference type="OrthoDB" id="25129at2759"/>
<organism evidence="1 2">
    <name type="scientific">Gnomoniopsis smithogilvyi</name>
    <dbReference type="NCBI Taxonomy" id="1191159"/>
    <lineage>
        <taxon>Eukaryota</taxon>
        <taxon>Fungi</taxon>
        <taxon>Dikarya</taxon>
        <taxon>Ascomycota</taxon>
        <taxon>Pezizomycotina</taxon>
        <taxon>Sordariomycetes</taxon>
        <taxon>Sordariomycetidae</taxon>
        <taxon>Diaporthales</taxon>
        <taxon>Gnomoniaceae</taxon>
        <taxon>Gnomoniopsis</taxon>
    </lineage>
</organism>
<accession>A0A9W9CU24</accession>
<dbReference type="SUPFAM" id="SSF56112">
    <property type="entry name" value="Protein kinase-like (PK-like)"/>
    <property type="match status" value="1"/>
</dbReference>
<sequence>MLSATNPAANPRLWAGGIDQYLIDNDINCTLATPINAGTSCYLWRLDGFSHPDHPSSVGPAVLKCADSTPKFSEDAVSPARLSTEVRALTSHAVAEASRAEPSVRVPRVLRTTENGFIMSWAGDVNLLDAFRDNATLDMADIGARIGKWLGCLQVASAASGACGFEHMNPELGRFYNPGGFMDKLVQSVVTDNEESDKILAALRGTETVRTLTAWDFRPMNALLRFSGGSDNDNNSKNNKNTPEIYIVDWELAQFGQAAEDVGMWCVEAMVLEDKHGDRGLLSSFLKAYRQHAVGIVDEVFVCKLAMVVGTMLVYFMRIAPRLWGSTEEEVGRWRGAAVEFLRAGAERDLEWLRGSLLGLVLL</sequence>
<name>A0A9W9CU24_9PEZI</name>
<keyword evidence="2" id="KW-1185">Reference proteome</keyword>
<evidence type="ECO:0000313" key="2">
    <source>
        <dbReference type="Proteomes" id="UP001140453"/>
    </source>
</evidence>
<dbReference type="Gene3D" id="3.90.1200.10">
    <property type="match status" value="1"/>
</dbReference>
<evidence type="ECO:0008006" key="3">
    <source>
        <dbReference type="Google" id="ProtNLM"/>
    </source>
</evidence>
<gene>
    <name evidence="1" type="ORF">N0V93_009717</name>
</gene>